<proteinExistence type="predicted"/>
<keyword evidence="1" id="KW-0472">Membrane</keyword>
<evidence type="ECO:0000256" key="1">
    <source>
        <dbReference type="SAM" id="Phobius"/>
    </source>
</evidence>
<feature type="transmembrane region" description="Helical" evidence="1">
    <location>
        <begin position="123"/>
        <end position="141"/>
    </location>
</feature>
<keyword evidence="1" id="KW-0812">Transmembrane</keyword>
<feature type="transmembrane region" description="Helical" evidence="1">
    <location>
        <begin position="63"/>
        <end position="83"/>
    </location>
</feature>
<dbReference type="AlphaFoldDB" id="A0A8D8FD04"/>
<organism evidence="2">
    <name type="scientific">Culex pipiens</name>
    <name type="common">House mosquito</name>
    <dbReference type="NCBI Taxonomy" id="7175"/>
    <lineage>
        <taxon>Eukaryota</taxon>
        <taxon>Metazoa</taxon>
        <taxon>Ecdysozoa</taxon>
        <taxon>Arthropoda</taxon>
        <taxon>Hexapoda</taxon>
        <taxon>Insecta</taxon>
        <taxon>Pterygota</taxon>
        <taxon>Neoptera</taxon>
        <taxon>Endopterygota</taxon>
        <taxon>Diptera</taxon>
        <taxon>Nematocera</taxon>
        <taxon>Culicoidea</taxon>
        <taxon>Culicidae</taxon>
        <taxon>Culicinae</taxon>
        <taxon>Culicini</taxon>
        <taxon>Culex</taxon>
        <taxon>Culex</taxon>
    </lineage>
</organism>
<sequence>MVMLIVLLVLLVRWPRVATAIFLSLLVVVPGGWTATTSGGAVRHTSILVRSNDRGCGRRVREVVLMVLLLGRGVILGTLLLLLRRLMVLQGVRKGGRRRRRARRVVVHPGTVRRGHYRRRVRLAAPGTIGMVLLLLFGFAATCCRSRRNATARLLRGGVECRSQGVLYAVIHVAQVEKLVTVLGRRLLRLRMIHGTRTSAARWPPSLFRRLFLLTKTTTTTAVRCLLPPNESADDVTVSGSTGENRLRFRNPRTRTHSHTHTQTLRHGHTNALTHTHTHTWQGEGQEKNLLLSVLFKGFFLV</sequence>
<reference evidence="2" key="1">
    <citation type="submission" date="2021-05" db="EMBL/GenBank/DDBJ databases">
        <authorList>
            <person name="Alioto T."/>
            <person name="Alioto T."/>
            <person name="Gomez Garrido J."/>
        </authorList>
    </citation>
    <scope>NUCLEOTIDE SEQUENCE</scope>
</reference>
<accession>A0A8D8FD04</accession>
<dbReference type="EMBL" id="HBUE01054588">
    <property type="protein sequence ID" value="CAG6465988.1"/>
    <property type="molecule type" value="Transcribed_RNA"/>
</dbReference>
<protein>
    <submittedName>
        <fullName evidence="2">(northern house mosquito) hypothetical protein</fullName>
    </submittedName>
</protein>
<keyword evidence="1" id="KW-1133">Transmembrane helix</keyword>
<name>A0A8D8FD04_CULPI</name>
<evidence type="ECO:0000313" key="2">
    <source>
        <dbReference type="EMBL" id="CAG6465988.1"/>
    </source>
</evidence>